<reference evidence="4" key="1">
    <citation type="journal article" date="2019" name="Int. J. Syst. Evol. Microbiol.">
        <title>The Global Catalogue of Microorganisms (GCM) 10K type strain sequencing project: providing services to taxonomists for standard genome sequencing and annotation.</title>
        <authorList>
            <consortium name="The Broad Institute Genomics Platform"/>
            <consortium name="The Broad Institute Genome Sequencing Center for Infectious Disease"/>
            <person name="Wu L."/>
            <person name="Ma J."/>
        </authorList>
    </citation>
    <scope>NUCLEOTIDE SEQUENCE [LARGE SCALE GENOMIC DNA]</scope>
    <source>
        <strain evidence="4">NBRC 103632</strain>
    </source>
</reference>
<dbReference type="PANTHER" id="PTHR34580">
    <property type="match status" value="1"/>
</dbReference>
<accession>A0ABV9F2P5</accession>
<name>A0ABV9F2P5_9SPHN</name>
<dbReference type="Pfam" id="PF25583">
    <property type="entry name" value="WCX"/>
    <property type="match status" value="1"/>
</dbReference>
<comment type="caution">
    <text evidence="3">The sequence shown here is derived from an EMBL/GenBank/DDBJ whole genome shotgun (WGS) entry which is preliminary data.</text>
</comment>
<dbReference type="Pfam" id="PF13280">
    <property type="entry name" value="WYL"/>
    <property type="match status" value="1"/>
</dbReference>
<dbReference type="RefSeq" id="WP_380805264.1">
    <property type="nucleotide sequence ID" value="NZ_JBHSFZ010000028.1"/>
</dbReference>
<dbReference type="InterPro" id="IPR026881">
    <property type="entry name" value="WYL_dom"/>
</dbReference>
<dbReference type="InterPro" id="IPR051534">
    <property type="entry name" value="CBASS_pafABC_assoc_protein"/>
</dbReference>
<evidence type="ECO:0000259" key="1">
    <source>
        <dbReference type="Pfam" id="PF13280"/>
    </source>
</evidence>
<dbReference type="PROSITE" id="PS52050">
    <property type="entry name" value="WYL"/>
    <property type="match status" value="1"/>
</dbReference>
<sequence>MAYENAVKLLRLAVRAAGRVGVTLTEIEEMFECNRRTAQRMTDALTEVFPETDRWVDEEQRPRWRLPPTSVTAFVTPTPEELALLSKAIEKLAVDGAPNEARTLKGLEEKVLANIPNNKRARLEVDEEAMLQALGLAARPGPRALSDGAIDDALSTALKGRRCIEILYSSRSDPKPRWRSVAPHGLLLGTRRYLVARDLKKSSEVLQHYRIEDIAEVRILSECFEPNQGFDLAVHARGGFGSFINHREIERIVWCFAPDAAERAKRFVFHPDQEVTDNADGSLTVSFSACGQLEMCWHLYSWGDKVEVLEPASLRDMVDRYRRSDFAALP</sequence>
<gene>
    <name evidence="3" type="ORF">ACFO3E_12930</name>
</gene>
<dbReference type="EMBL" id="JBHSFZ010000028">
    <property type="protein sequence ID" value="MFC4595087.1"/>
    <property type="molecule type" value="Genomic_DNA"/>
</dbReference>
<proteinExistence type="predicted"/>
<evidence type="ECO:0000313" key="3">
    <source>
        <dbReference type="EMBL" id="MFC4595087.1"/>
    </source>
</evidence>
<dbReference type="Proteomes" id="UP001595957">
    <property type="component" value="Unassembled WGS sequence"/>
</dbReference>
<dbReference type="PANTHER" id="PTHR34580:SF1">
    <property type="entry name" value="PROTEIN PAFC"/>
    <property type="match status" value="1"/>
</dbReference>
<organism evidence="3 4">
    <name type="scientific">Sphingobium tyrosinilyticum</name>
    <dbReference type="NCBI Taxonomy" id="2715436"/>
    <lineage>
        <taxon>Bacteria</taxon>
        <taxon>Pseudomonadati</taxon>
        <taxon>Pseudomonadota</taxon>
        <taxon>Alphaproteobacteria</taxon>
        <taxon>Sphingomonadales</taxon>
        <taxon>Sphingomonadaceae</taxon>
        <taxon>Sphingobium</taxon>
    </lineage>
</organism>
<keyword evidence="4" id="KW-1185">Reference proteome</keyword>
<protein>
    <submittedName>
        <fullName evidence="3">Helix-turn-helix transcriptional regulator</fullName>
    </submittedName>
</protein>
<feature type="domain" description="WCX" evidence="2">
    <location>
        <begin position="255"/>
        <end position="318"/>
    </location>
</feature>
<evidence type="ECO:0000259" key="2">
    <source>
        <dbReference type="Pfam" id="PF25583"/>
    </source>
</evidence>
<evidence type="ECO:0000313" key="4">
    <source>
        <dbReference type="Proteomes" id="UP001595957"/>
    </source>
</evidence>
<dbReference type="InterPro" id="IPR057727">
    <property type="entry name" value="WCX_dom"/>
</dbReference>
<feature type="domain" description="WYL" evidence="1">
    <location>
        <begin position="152"/>
        <end position="218"/>
    </location>
</feature>